<reference evidence="2 3" key="1">
    <citation type="journal article" date="2012" name="Genome Biol.">
        <title>Genome and low-iron response of an oceanic diatom adapted to chronic iron limitation.</title>
        <authorList>
            <person name="Lommer M."/>
            <person name="Specht M."/>
            <person name="Roy A.S."/>
            <person name="Kraemer L."/>
            <person name="Andreson R."/>
            <person name="Gutowska M.A."/>
            <person name="Wolf J."/>
            <person name="Bergner S.V."/>
            <person name="Schilhabel M.B."/>
            <person name="Klostermeier U.C."/>
            <person name="Beiko R.G."/>
            <person name="Rosenstiel P."/>
            <person name="Hippler M."/>
            <person name="Laroche J."/>
        </authorList>
    </citation>
    <scope>NUCLEOTIDE SEQUENCE [LARGE SCALE GENOMIC DNA]</scope>
    <source>
        <strain evidence="2 3">CCMP1005</strain>
    </source>
</reference>
<protein>
    <submittedName>
        <fullName evidence="2">Uncharacterized protein</fullName>
    </submittedName>
</protein>
<gene>
    <name evidence="2" type="ORF">THAOC_35982</name>
</gene>
<evidence type="ECO:0000313" key="2">
    <source>
        <dbReference type="EMBL" id="EJK45404.1"/>
    </source>
</evidence>
<dbReference type="Proteomes" id="UP000266841">
    <property type="component" value="Unassembled WGS sequence"/>
</dbReference>
<comment type="caution">
    <text evidence="2">The sequence shown here is derived from an EMBL/GenBank/DDBJ whole genome shotgun (WGS) entry which is preliminary data.</text>
</comment>
<evidence type="ECO:0000313" key="3">
    <source>
        <dbReference type="Proteomes" id="UP000266841"/>
    </source>
</evidence>
<dbReference type="AlphaFoldDB" id="K0R2I2"/>
<keyword evidence="3" id="KW-1185">Reference proteome</keyword>
<organism evidence="2 3">
    <name type="scientific">Thalassiosira oceanica</name>
    <name type="common">Marine diatom</name>
    <dbReference type="NCBI Taxonomy" id="159749"/>
    <lineage>
        <taxon>Eukaryota</taxon>
        <taxon>Sar</taxon>
        <taxon>Stramenopiles</taxon>
        <taxon>Ochrophyta</taxon>
        <taxon>Bacillariophyta</taxon>
        <taxon>Coscinodiscophyceae</taxon>
        <taxon>Thalassiosirophycidae</taxon>
        <taxon>Thalassiosirales</taxon>
        <taxon>Thalassiosiraceae</taxon>
        <taxon>Thalassiosira</taxon>
    </lineage>
</organism>
<dbReference type="EMBL" id="AGNL01048544">
    <property type="protein sequence ID" value="EJK45404.1"/>
    <property type="molecule type" value="Genomic_DNA"/>
</dbReference>
<sequence>MSALSSTSARRRKFARPKSIEDARTTTDTKNEFCFELLRLASLLNETVPHLDEVRDALRDRNATVKHRDKLAADLKKYDIPLILKAAELITTAAAATCPLAGMKEHSRKKFGEEKRNLSQPI</sequence>
<proteinExistence type="predicted"/>
<feature type="region of interest" description="Disordered" evidence="1">
    <location>
        <begin position="1"/>
        <end position="23"/>
    </location>
</feature>
<evidence type="ECO:0000256" key="1">
    <source>
        <dbReference type="SAM" id="MobiDB-lite"/>
    </source>
</evidence>
<accession>K0R2I2</accession>
<name>K0R2I2_THAOC</name>